<evidence type="ECO:0000313" key="3">
    <source>
        <dbReference type="EMBL" id="OGY24600.1"/>
    </source>
</evidence>
<accession>A0A1G1WAP9</accession>
<evidence type="ECO:0000259" key="2">
    <source>
        <dbReference type="PROSITE" id="PS51740"/>
    </source>
</evidence>
<dbReference type="PROSITE" id="PS51740">
    <property type="entry name" value="SPOVT_ABRB"/>
    <property type="match status" value="1"/>
</dbReference>
<proteinExistence type="predicted"/>
<dbReference type="Gene3D" id="2.10.260.10">
    <property type="match status" value="1"/>
</dbReference>
<protein>
    <recommendedName>
        <fullName evidence="2">SpoVT-AbrB domain-containing protein</fullName>
    </recommendedName>
</protein>
<dbReference type="SUPFAM" id="SSF89447">
    <property type="entry name" value="AbrB/MazE/MraZ-like"/>
    <property type="match status" value="1"/>
</dbReference>
<keyword evidence="1" id="KW-0238">DNA-binding</keyword>
<feature type="domain" description="SpoVT-AbrB" evidence="2">
    <location>
        <begin position="2"/>
        <end position="49"/>
    </location>
</feature>
<evidence type="ECO:0000313" key="4">
    <source>
        <dbReference type="Proteomes" id="UP000177103"/>
    </source>
</evidence>
<dbReference type="GO" id="GO:0003677">
    <property type="term" value="F:DNA binding"/>
    <property type="evidence" value="ECO:0007669"/>
    <property type="project" value="UniProtKB-UniRule"/>
</dbReference>
<dbReference type="InterPro" id="IPR037914">
    <property type="entry name" value="SpoVT-AbrB_sf"/>
</dbReference>
<dbReference type="AlphaFoldDB" id="A0A1G1WAP9"/>
<dbReference type="Pfam" id="PF04014">
    <property type="entry name" value="MazE_antitoxin"/>
    <property type="match status" value="1"/>
</dbReference>
<dbReference type="SMART" id="SM00966">
    <property type="entry name" value="SpoVT_AbrB"/>
    <property type="match status" value="1"/>
</dbReference>
<comment type="caution">
    <text evidence="3">The sequence shown here is derived from an EMBL/GenBank/DDBJ whole genome shotgun (WGS) entry which is preliminary data.</text>
</comment>
<dbReference type="Proteomes" id="UP000177103">
    <property type="component" value="Unassembled WGS sequence"/>
</dbReference>
<dbReference type="InterPro" id="IPR007159">
    <property type="entry name" value="SpoVT-AbrB_dom"/>
</dbReference>
<sequence>MIYSTTITRKGQITIPKTIRDALKLPANKKILIELERDEKEIRLRPQVDILDLAGTFKPRQKVSVLKAREAIEKEYERH</sequence>
<reference evidence="3 4" key="1">
    <citation type="journal article" date="2016" name="Nat. Commun.">
        <title>Thousands of microbial genomes shed light on interconnected biogeochemical processes in an aquifer system.</title>
        <authorList>
            <person name="Anantharaman K."/>
            <person name="Brown C.T."/>
            <person name="Hug L.A."/>
            <person name="Sharon I."/>
            <person name="Castelle C.J."/>
            <person name="Probst A.J."/>
            <person name="Thomas B.C."/>
            <person name="Singh A."/>
            <person name="Wilkins M.J."/>
            <person name="Karaoz U."/>
            <person name="Brodie E.L."/>
            <person name="Williams K.H."/>
            <person name="Hubbard S.S."/>
            <person name="Banfield J.F."/>
        </authorList>
    </citation>
    <scope>NUCLEOTIDE SEQUENCE [LARGE SCALE GENOMIC DNA]</scope>
</reference>
<name>A0A1G1WAP9_9BACT</name>
<dbReference type="NCBIfam" id="TIGR01439">
    <property type="entry name" value="lp_hng_hel_AbrB"/>
    <property type="match status" value="1"/>
</dbReference>
<dbReference type="EMBL" id="MHCQ01000020">
    <property type="protein sequence ID" value="OGY24600.1"/>
    <property type="molecule type" value="Genomic_DNA"/>
</dbReference>
<organism evidence="3 4">
    <name type="scientific">Candidatus Woykebacteria bacterium RBG_13_40_7b</name>
    <dbReference type="NCBI Taxonomy" id="1802594"/>
    <lineage>
        <taxon>Bacteria</taxon>
        <taxon>Candidatus Woykeibacteriota</taxon>
    </lineage>
</organism>
<evidence type="ECO:0000256" key="1">
    <source>
        <dbReference type="PROSITE-ProRule" id="PRU01076"/>
    </source>
</evidence>
<gene>
    <name evidence="3" type="ORF">A2Y57_01995</name>
</gene>